<dbReference type="InterPro" id="IPR007076">
    <property type="entry name" value="TfoX_N"/>
</dbReference>
<dbReference type="EMBL" id="VKHS01000001">
    <property type="protein sequence ID" value="MBB0227981.1"/>
    <property type="molecule type" value="Genomic_DNA"/>
</dbReference>
<keyword evidence="3" id="KW-1185">Reference proteome</keyword>
<evidence type="ECO:0000313" key="2">
    <source>
        <dbReference type="EMBL" id="MBB0227981.1"/>
    </source>
</evidence>
<gene>
    <name evidence="2" type="ORF">FOE67_00240</name>
</gene>
<dbReference type="SUPFAM" id="SSF159894">
    <property type="entry name" value="YgaC/TfoX-N like"/>
    <property type="match status" value="1"/>
</dbReference>
<name>A0A7W3SZS0_9ACTN</name>
<organism evidence="2 3">
    <name type="scientific">Streptomyces calidiresistens</name>
    <dbReference type="NCBI Taxonomy" id="1485586"/>
    <lineage>
        <taxon>Bacteria</taxon>
        <taxon>Bacillati</taxon>
        <taxon>Actinomycetota</taxon>
        <taxon>Actinomycetes</taxon>
        <taxon>Kitasatosporales</taxon>
        <taxon>Streptomycetaceae</taxon>
        <taxon>Streptomyces</taxon>
    </lineage>
</organism>
<dbReference type="Gene3D" id="3.30.1460.30">
    <property type="entry name" value="YgaC/TfoX-N like chaperone"/>
    <property type="match status" value="1"/>
</dbReference>
<evidence type="ECO:0000313" key="3">
    <source>
        <dbReference type="Proteomes" id="UP000530234"/>
    </source>
</evidence>
<dbReference type="RefSeq" id="WP_182659690.1">
    <property type="nucleotide sequence ID" value="NZ_VKHS01000001.1"/>
</dbReference>
<sequence>MAYDAELADRIREALSDQPQVREVKMFGSLAFMVNGKMAVTANAEGQMMLRCDPGRTDEFLAREGADWPEMQGKKMAKGWIIVDAHGIESEQAFGTWMSDALEYNRKVSGSDD</sequence>
<evidence type="ECO:0000259" key="1">
    <source>
        <dbReference type="Pfam" id="PF04993"/>
    </source>
</evidence>
<comment type="caution">
    <text evidence="2">The sequence shown here is derived from an EMBL/GenBank/DDBJ whole genome shotgun (WGS) entry which is preliminary data.</text>
</comment>
<reference evidence="3" key="1">
    <citation type="submission" date="2019-10" db="EMBL/GenBank/DDBJ databases">
        <title>Streptomyces sp. nov., a novel actinobacterium isolated from alkaline environment.</title>
        <authorList>
            <person name="Golinska P."/>
        </authorList>
    </citation>
    <scope>NUCLEOTIDE SEQUENCE [LARGE SCALE GENOMIC DNA]</scope>
    <source>
        <strain evidence="3">DSM 42108</strain>
    </source>
</reference>
<protein>
    <recommendedName>
        <fullName evidence="1">TfoX N-terminal domain-containing protein</fullName>
    </recommendedName>
</protein>
<dbReference type="Pfam" id="PF04993">
    <property type="entry name" value="TfoX_N"/>
    <property type="match status" value="1"/>
</dbReference>
<accession>A0A7W3SZS0</accession>
<feature type="domain" description="TfoX N-terminal" evidence="1">
    <location>
        <begin position="13"/>
        <end position="103"/>
    </location>
</feature>
<proteinExistence type="predicted"/>
<dbReference type="Proteomes" id="UP000530234">
    <property type="component" value="Unassembled WGS sequence"/>
</dbReference>
<dbReference type="AlphaFoldDB" id="A0A7W3SZS0"/>